<dbReference type="InterPro" id="IPR002347">
    <property type="entry name" value="SDR_fam"/>
</dbReference>
<keyword evidence="2" id="KW-0560">Oxidoreductase</keyword>
<dbReference type="PRINTS" id="PR00081">
    <property type="entry name" value="GDHRDH"/>
</dbReference>
<dbReference type="CDD" id="cd05233">
    <property type="entry name" value="SDR_c"/>
    <property type="match status" value="1"/>
</dbReference>
<dbReference type="PANTHER" id="PTHR43669">
    <property type="entry name" value="5-KETO-D-GLUCONATE 5-REDUCTASE"/>
    <property type="match status" value="1"/>
</dbReference>
<sequence>MARLNGKVAIVTGAGRGIGRATAKLFAAEGARVAVLSLTPANVEAVVADITAAGGTALGVPCDIGSADQIKAAVDQIVAVYGGIDILVNNAFDPSAPFSSILDLSVEQLQRNFEMGPIAYLRTMQAAYPYLKASGEGRVINFGSLAGVTGLAGYGPYNMAKEAVRALTRTAAREWGADGITVNNVLPVAETWGPDTGVPAPTNPLGRYGSPEEDIAPVVLFLACKDSQFITGSSLTPDGGSIIDSAR</sequence>
<dbReference type="PRINTS" id="PR00080">
    <property type="entry name" value="SDRFAMILY"/>
</dbReference>
<reference evidence="4 5" key="2">
    <citation type="journal article" date="2021" name="Microorganisms">
        <title>The Ever-Expanding Pseudomonas Genus: Description of 43 New Species and Partition of the Pseudomonas putida Group.</title>
        <authorList>
            <person name="Girard L."/>
            <person name="Lood C."/>
            <person name="Hofte M."/>
            <person name="Vandamme P."/>
            <person name="Rokni-Zadeh H."/>
            <person name="van Noort V."/>
            <person name="Lavigne R."/>
            <person name="De Mot R."/>
        </authorList>
    </citation>
    <scope>NUCLEOTIDE SEQUENCE [LARGE SCALE GENOMIC DNA]</scope>
    <source>
        <strain evidence="4 5">RW8P3</strain>
    </source>
</reference>
<dbReference type="Proteomes" id="UP000634530">
    <property type="component" value="Chromosome"/>
</dbReference>
<feature type="domain" description="Ketoreductase" evidence="3">
    <location>
        <begin position="7"/>
        <end position="195"/>
    </location>
</feature>
<dbReference type="GO" id="GO:0016491">
    <property type="term" value="F:oxidoreductase activity"/>
    <property type="evidence" value="ECO:0007669"/>
    <property type="project" value="UniProtKB-KW"/>
</dbReference>
<evidence type="ECO:0000259" key="3">
    <source>
        <dbReference type="SMART" id="SM00822"/>
    </source>
</evidence>
<evidence type="ECO:0000313" key="5">
    <source>
        <dbReference type="Proteomes" id="UP000634530"/>
    </source>
</evidence>
<evidence type="ECO:0000313" key="4">
    <source>
        <dbReference type="EMBL" id="QXI26347.1"/>
    </source>
</evidence>
<comment type="similarity">
    <text evidence="1">Belongs to the short-chain dehydrogenases/reductases (SDR) family.</text>
</comment>
<dbReference type="AlphaFoldDB" id="A0A9E6PGC1"/>
<accession>A0A9E6PGC1</accession>
<dbReference type="KEGG" id="pvw:HU752_020645"/>
<dbReference type="EMBL" id="CP077093">
    <property type="protein sequence ID" value="QXI26347.1"/>
    <property type="molecule type" value="Genomic_DNA"/>
</dbReference>
<dbReference type="PROSITE" id="PS00061">
    <property type="entry name" value="ADH_SHORT"/>
    <property type="match status" value="1"/>
</dbReference>
<dbReference type="RefSeq" id="WP_186675957.1">
    <property type="nucleotide sequence ID" value="NZ_CP077093.1"/>
</dbReference>
<dbReference type="Pfam" id="PF13561">
    <property type="entry name" value="adh_short_C2"/>
    <property type="match status" value="1"/>
</dbReference>
<dbReference type="PANTHER" id="PTHR43669:SF3">
    <property type="entry name" value="ALCOHOL DEHYDROGENASE, PUTATIVE (AFU_ORTHOLOGUE AFUA_3G03445)-RELATED"/>
    <property type="match status" value="1"/>
</dbReference>
<gene>
    <name evidence="4" type="ORF">HU752_020645</name>
</gene>
<dbReference type="InterPro" id="IPR036291">
    <property type="entry name" value="NAD(P)-bd_dom_sf"/>
</dbReference>
<evidence type="ECO:0000256" key="2">
    <source>
        <dbReference type="ARBA" id="ARBA00023002"/>
    </source>
</evidence>
<reference evidence="4 5" key="1">
    <citation type="journal article" date="2020" name="Microorganisms">
        <title>Reliable Identification of Environmental Pseudomonas Isolates Using the rpoD Gene.</title>
        <authorList>
            <consortium name="The Broad Institute Genome Sequencing Platform"/>
            <person name="Girard L."/>
            <person name="Lood C."/>
            <person name="Rokni-Zadeh H."/>
            <person name="van Noort V."/>
            <person name="Lavigne R."/>
            <person name="De Mot R."/>
        </authorList>
    </citation>
    <scope>NUCLEOTIDE SEQUENCE [LARGE SCALE GENOMIC DNA]</scope>
    <source>
        <strain evidence="4 5">RW8P3</strain>
    </source>
</reference>
<organism evidence="4 5">
    <name type="scientific">Pseudomonas vanderleydeniana</name>
    <dbReference type="NCBI Taxonomy" id="2745495"/>
    <lineage>
        <taxon>Bacteria</taxon>
        <taxon>Pseudomonadati</taxon>
        <taxon>Pseudomonadota</taxon>
        <taxon>Gammaproteobacteria</taxon>
        <taxon>Pseudomonadales</taxon>
        <taxon>Pseudomonadaceae</taxon>
        <taxon>Pseudomonas</taxon>
    </lineage>
</organism>
<keyword evidence="5" id="KW-1185">Reference proteome</keyword>
<dbReference type="FunFam" id="3.40.50.720:FF:000084">
    <property type="entry name" value="Short-chain dehydrogenase reductase"/>
    <property type="match status" value="1"/>
</dbReference>
<name>A0A9E6PGC1_9PSED</name>
<dbReference type="Gene3D" id="3.40.50.720">
    <property type="entry name" value="NAD(P)-binding Rossmann-like Domain"/>
    <property type="match status" value="1"/>
</dbReference>
<proteinExistence type="inferred from homology"/>
<dbReference type="InterPro" id="IPR057326">
    <property type="entry name" value="KR_dom"/>
</dbReference>
<protein>
    <submittedName>
        <fullName evidence="4">SDR family oxidoreductase</fullName>
    </submittedName>
</protein>
<evidence type="ECO:0000256" key="1">
    <source>
        <dbReference type="ARBA" id="ARBA00006484"/>
    </source>
</evidence>
<dbReference type="InterPro" id="IPR020904">
    <property type="entry name" value="Sc_DH/Rdtase_CS"/>
</dbReference>
<dbReference type="SUPFAM" id="SSF51735">
    <property type="entry name" value="NAD(P)-binding Rossmann-fold domains"/>
    <property type="match status" value="1"/>
</dbReference>
<dbReference type="SMART" id="SM00822">
    <property type="entry name" value="PKS_KR"/>
    <property type="match status" value="1"/>
</dbReference>